<accession>A0A4Y2AKW6</accession>
<keyword evidence="2" id="KW-1185">Reference proteome</keyword>
<dbReference type="Proteomes" id="UP000499080">
    <property type="component" value="Unassembled WGS sequence"/>
</dbReference>
<comment type="caution">
    <text evidence="1">The sequence shown here is derived from an EMBL/GenBank/DDBJ whole genome shotgun (WGS) entry which is preliminary data.</text>
</comment>
<gene>
    <name evidence="1" type="ORF">AVEN_18173_1</name>
</gene>
<name>A0A4Y2AKW6_ARAVE</name>
<reference evidence="1 2" key="1">
    <citation type="journal article" date="2019" name="Sci. Rep.">
        <title>Orb-weaving spider Araneus ventricosus genome elucidates the spidroin gene catalogue.</title>
        <authorList>
            <person name="Kono N."/>
            <person name="Nakamura H."/>
            <person name="Ohtoshi R."/>
            <person name="Moran D.A.P."/>
            <person name="Shinohara A."/>
            <person name="Yoshida Y."/>
            <person name="Fujiwara M."/>
            <person name="Mori M."/>
            <person name="Tomita M."/>
            <person name="Arakawa K."/>
        </authorList>
    </citation>
    <scope>NUCLEOTIDE SEQUENCE [LARGE SCALE GENOMIC DNA]</scope>
</reference>
<sequence>MHKTVWRDSLDWIVSQYGIGVNKALEAAKWVKTSEIYIPENTGLGIPQHEEMLPDAGVSVDADATLLQNLPDASCQEPARECRGSSSQDERQKWISDLWLRVEKDFGNLNLDSSKSTRRLFLSE</sequence>
<evidence type="ECO:0000313" key="1">
    <source>
        <dbReference type="EMBL" id="GBL79614.1"/>
    </source>
</evidence>
<dbReference type="EMBL" id="BGPR01000019">
    <property type="protein sequence ID" value="GBL79614.1"/>
    <property type="molecule type" value="Genomic_DNA"/>
</dbReference>
<organism evidence="1 2">
    <name type="scientific">Araneus ventricosus</name>
    <name type="common">Orbweaver spider</name>
    <name type="synonym">Epeira ventricosa</name>
    <dbReference type="NCBI Taxonomy" id="182803"/>
    <lineage>
        <taxon>Eukaryota</taxon>
        <taxon>Metazoa</taxon>
        <taxon>Ecdysozoa</taxon>
        <taxon>Arthropoda</taxon>
        <taxon>Chelicerata</taxon>
        <taxon>Arachnida</taxon>
        <taxon>Araneae</taxon>
        <taxon>Araneomorphae</taxon>
        <taxon>Entelegynae</taxon>
        <taxon>Araneoidea</taxon>
        <taxon>Araneidae</taxon>
        <taxon>Araneus</taxon>
    </lineage>
</organism>
<protein>
    <submittedName>
        <fullName evidence="1">Uncharacterized protein</fullName>
    </submittedName>
</protein>
<evidence type="ECO:0000313" key="2">
    <source>
        <dbReference type="Proteomes" id="UP000499080"/>
    </source>
</evidence>
<proteinExistence type="predicted"/>
<dbReference type="AlphaFoldDB" id="A0A4Y2AKW6"/>